<comment type="caution">
    <text evidence="1">The sequence shown here is derived from an EMBL/GenBank/DDBJ whole genome shotgun (WGS) entry which is preliminary data.</text>
</comment>
<gene>
    <name evidence="1" type="ORF">FMM05_04185</name>
</gene>
<protein>
    <recommendedName>
        <fullName evidence="3">Immunity protein 53</fullName>
    </recommendedName>
</protein>
<dbReference type="Proteomes" id="UP000320643">
    <property type="component" value="Unassembled WGS sequence"/>
</dbReference>
<organism evidence="1 2">
    <name type="scientific">Flavobacterium zepuense</name>
    <dbReference type="NCBI Taxonomy" id="2593302"/>
    <lineage>
        <taxon>Bacteria</taxon>
        <taxon>Pseudomonadati</taxon>
        <taxon>Bacteroidota</taxon>
        <taxon>Flavobacteriia</taxon>
        <taxon>Flavobacteriales</taxon>
        <taxon>Flavobacteriaceae</taxon>
        <taxon>Flavobacterium</taxon>
    </lineage>
</organism>
<accession>A0A552V8J6</accession>
<name>A0A552V8J6_9FLAO</name>
<keyword evidence="2" id="KW-1185">Reference proteome</keyword>
<reference evidence="1 2" key="1">
    <citation type="submission" date="2019-07" db="EMBL/GenBank/DDBJ databases">
        <title>Flavobacterium sp. nov., isolated from glacier ice.</title>
        <authorList>
            <person name="Liu Q."/>
            <person name="Xin Y.-H."/>
        </authorList>
    </citation>
    <scope>NUCLEOTIDE SEQUENCE [LARGE SCALE GENOMIC DNA]</scope>
    <source>
        <strain evidence="1 2">ZT4R6</strain>
    </source>
</reference>
<dbReference type="OrthoDB" id="3533713at2"/>
<dbReference type="Pfam" id="PF15580">
    <property type="entry name" value="Imm53"/>
    <property type="match status" value="1"/>
</dbReference>
<evidence type="ECO:0000313" key="1">
    <source>
        <dbReference type="EMBL" id="TRW26792.1"/>
    </source>
</evidence>
<dbReference type="InterPro" id="IPR028228">
    <property type="entry name" value="Imm53"/>
</dbReference>
<evidence type="ECO:0008006" key="3">
    <source>
        <dbReference type="Google" id="ProtNLM"/>
    </source>
</evidence>
<proteinExistence type="predicted"/>
<dbReference type="EMBL" id="VJVZ01000002">
    <property type="protein sequence ID" value="TRW26792.1"/>
    <property type="molecule type" value="Genomic_DNA"/>
</dbReference>
<evidence type="ECO:0000313" key="2">
    <source>
        <dbReference type="Proteomes" id="UP000320643"/>
    </source>
</evidence>
<dbReference type="AlphaFoldDB" id="A0A552V8J6"/>
<sequence>MKIESLDNSGWSIEIDFNNISIHVRYDVPYKLFEREENNWIGYEITDNIFYGIGDPSKLHMTLELFKSLATHNKIDKKKIVL</sequence>
<dbReference type="RefSeq" id="WP_143372289.1">
    <property type="nucleotide sequence ID" value="NZ_VJVZ01000002.1"/>
</dbReference>